<dbReference type="HOGENOM" id="CLU_782264_0_0_7"/>
<evidence type="ECO:0000313" key="1">
    <source>
        <dbReference type="EMBL" id="AGH96628.1"/>
    </source>
</evidence>
<reference evidence="1 2" key="1">
    <citation type="journal article" date="2013" name="ISME J.">
        <title>By their genes ye shall know them: genomic signatures of predatory bacteria.</title>
        <authorList>
            <person name="Pasternak Z."/>
            <person name="Pietrokovski S."/>
            <person name="Rotem O."/>
            <person name="Gophna U."/>
            <person name="Lurie-Weinberger M.N."/>
            <person name="Jurkevitch E."/>
        </authorList>
    </citation>
    <scope>NUCLEOTIDE SEQUENCE [LARGE SCALE GENOMIC DNA]</scope>
    <source>
        <strain evidence="1 2">JSS</strain>
    </source>
</reference>
<name>M4VBN3_9BACT</name>
<dbReference type="RefSeq" id="WP_015471118.1">
    <property type="nucleotide sequence ID" value="NC_020813.1"/>
</dbReference>
<evidence type="ECO:0000313" key="2">
    <source>
        <dbReference type="Proteomes" id="UP000012040"/>
    </source>
</evidence>
<keyword evidence="2" id="KW-1185">Reference proteome</keyword>
<dbReference type="EMBL" id="CP003537">
    <property type="protein sequence ID" value="AGH96628.1"/>
    <property type="molecule type" value="Genomic_DNA"/>
</dbReference>
<accession>M4VBN3</accession>
<dbReference type="KEGG" id="bex:A11Q_2412"/>
<dbReference type="PATRIC" id="fig|1184267.3.peg.2441"/>
<dbReference type="OrthoDB" id="6078507at2"/>
<dbReference type="AlphaFoldDB" id="M4VBN3"/>
<gene>
    <name evidence="1" type="ORF">A11Q_2412</name>
</gene>
<proteinExistence type="predicted"/>
<dbReference type="Proteomes" id="UP000012040">
    <property type="component" value="Chromosome"/>
</dbReference>
<dbReference type="eggNOG" id="COG3012">
    <property type="taxonomic scope" value="Bacteria"/>
</dbReference>
<organism evidence="1 2">
    <name type="scientific">Pseudobdellovibrio exovorus JSS</name>
    <dbReference type="NCBI Taxonomy" id="1184267"/>
    <lineage>
        <taxon>Bacteria</taxon>
        <taxon>Pseudomonadati</taxon>
        <taxon>Bdellovibrionota</taxon>
        <taxon>Bdellovibrionia</taxon>
        <taxon>Bdellovibrionales</taxon>
        <taxon>Pseudobdellovibrionaceae</taxon>
        <taxon>Pseudobdellovibrio</taxon>
    </lineage>
</organism>
<sequence length="354" mass="40498">MKQPETMSSELIKRVEKMIRAKKETKSDFVENFGHINPPMAIRSENNDVIFALDGKVYLRTNGSSYNFANIIHDNALIALGIDFFKQGLTKPFEKLHPIIQWFSSVHSFDDNIIKPIHLGHRDAWYRLAYDLYTIRDNATLKEQLKKRLINPLTFQGARHELRVAAICVAAGFNLDFQDESDGNSTHPEFIAADKFSSNKIAVEAKSRHRNGILGFTEGKIEEHGNSVKAKSLVTKAYKKASEIPYYIFVDVNLPPYKDEQQFKTWIKELEDSMIDLAAAGYTNPCPANAIFFCNDPSHHVTDRALNSDTNALWIKHFIAELPKTPHPSEKVVERIMKAFTQRVRLPEEIDFKF</sequence>
<protein>
    <submittedName>
        <fullName evidence="1">Uncharacterized protein</fullName>
    </submittedName>
</protein>